<comment type="caution">
    <text evidence="2">The sequence shown here is derived from an EMBL/GenBank/DDBJ whole genome shotgun (WGS) entry which is preliminary data.</text>
</comment>
<name>A0A200RB97_MACCD</name>
<dbReference type="EMBL" id="MVGT01000154">
    <property type="protein sequence ID" value="OVA19984.1"/>
    <property type="molecule type" value="Genomic_DNA"/>
</dbReference>
<dbReference type="Proteomes" id="UP000195402">
    <property type="component" value="Unassembled WGS sequence"/>
</dbReference>
<organism evidence="2 3">
    <name type="scientific">Macleaya cordata</name>
    <name type="common">Five-seeded plume-poppy</name>
    <name type="synonym">Bocconia cordata</name>
    <dbReference type="NCBI Taxonomy" id="56857"/>
    <lineage>
        <taxon>Eukaryota</taxon>
        <taxon>Viridiplantae</taxon>
        <taxon>Streptophyta</taxon>
        <taxon>Embryophyta</taxon>
        <taxon>Tracheophyta</taxon>
        <taxon>Spermatophyta</taxon>
        <taxon>Magnoliopsida</taxon>
        <taxon>Ranunculales</taxon>
        <taxon>Papaveraceae</taxon>
        <taxon>Papaveroideae</taxon>
        <taxon>Macleaya</taxon>
    </lineage>
</organism>
<protein>
    <submittedName>
        <fullName evidence="2">Uncharacterized protein</fullName>
    </submittedName>
</protein>
<reference evidence="2 3" key="1">
    <citation type="journal article" date="2017" name="Mol. Plant">
        <title>The Genome of Medicinal Plant Macleaya cordata Provides New Insights into Benzylisoquinoline Alkaloids Metabolism.</title>
        <authorList>
            <person name="Liu X."/>
            <person name="Liu Y."/>
            <person name="Huang P."/>
            <person name="Ma Y."/>
            <person name="Qing Z."/>
            <person name="Tang Q."/>
            <person name="Cao H."/>
            <person name="Cheng P."/>
            <person name="Zheng Y."/>
            <person name="Yuan Z."/>
            <person name="Zhou Y."/>
            <person name="Liu J."/>
            <person name="Tang Z."/>
            <person name="Zhuo Y."/>
            <person name="Zhang Y."/>
            <person name="Yu L."/>
            <person name="Huang J."/>
            <person name="Yang P."/>
            <person name="Peng Q."/>
            <person name="Zhang J."/>
            <person name="Jiang W."/>
            <person name="Zhang Z."/>
            <person name="Lin K."/>
            <person name="Ro D.K."/>
            <person name="Chen X."/>
            <person name="Xiong X."/>
            <person name="Shang Y."/>
            <person name="Huang S."/>
            <person name="Zeng J."/>
        </authorList>
    </citation>
    <scope>NUCLEOTIDE SEQUENCE [LARGE SCALE GENOMIC DNA]</scope>
    <source>
        <strain evidence="3">cv. BLH2017</strain>
        <tissue evidence="2">Root</tissue>
    </source>
</reference>
<keyword evidence="1" id="KW-0175">Coiled coil</keyword>
<sequence>MGNGIMGTATGGGDWGCIPVPALRKDLKKAMVMRTAARYVSRRLSSSVRNLIVEEKAAENVCIKKSEHEKLQMLARKAKASSNEIDNLVKRLQRLSKKCKKLKSKMREEDERYTTPILASFGFRFGVSLGMPYWGYIYWKEYKGEEVQD</sequence>
<gene>
    <name evidence="2" type="ORF">BVC80_1449g2</name>
</gene>
<dbReference type="AlphaFoldDB" id="A0A200RB97"/>
<accession>A0A200RB97</accession>
<dbReference type="InParanoid" id="A0A200RB97"/>
<proteinExistence type="predicted"/>
<feature type="coiled-coil region" evidence="1">
    <location>
        <begin position="71"/>
        <end position="112"/>
    </location>
</feature>
<evidence type="ECO:0000313" key="3">
    <source>
        <dbReference type="Proteomes" id="UP000195402"/>
    </source>
</evidence>
<evidence type="ECO:0000256" key="1">
    <source>
        <dbReference type="SAM" id="Coils"/>
    </source>
</evidence>
<keyword evidence="3" id="KW-1185">Reference proteome</keyword>
<evidence type="ECO:0000313" key="2">
    <source>
        <dbReference type="EMBL" id="OVA19984.1"/>
    </source>
</evidence>